<accession>H5SRL7</accession>
<dbReference type="EMBL" id="AP011801">
    <property type="protein sequence ID" value="BAL58734.1"/>
    <property type="molecule type" value="Genomic_DNA"/>
</dbReference>
<organism evidence="1">
    <name type="scientific">Acetithermum autotrophicum</name>
    <dbReference type="NCBI Taxonomy" id="1446466"/>
    <lineage>
        <taxon>Bacteria</taxon>
        <taxon>Candidatus Bipolaricaulota</taxon>
        <taxon>Candidatus Acetithermum</taxon>
    </lineage>
</organism>
<gene>
    <name evidence="1" type="ORF">HGMM_OP2C282</name>
</gene>
<reference evidence="1" key="1">
    <citation type="journal article" date="2005" name="Environ. Microbiol.">
        <title>Genetic and functional properties of uncultivated thermophilic crenarchaeotes from a subsurface gold mine as revealed by analysis of genome fragments.</title>
        <authorList>
            <person name="Nunoura T."/>
            <person name="Hirayama H."/>
            <person name="Takami H."/>
            <person name="Oida H."/>
            <person name="Nishi S."/>
            <person name="Shimamura S."/>
            <person name="Suzuki Y."/>
            <person name="Inagaki F."/>
            <person name="Takai K."/>
            <person name="Nealson K.H."/>
            <person name="Horikoshi K."/>
        </authorList>
    </citation>
    <scope>NUCLEOTIDE SEQUENCE</scope>
</reference>
<sequence length="65" mass="7288">MISSGSTRDTQVVAERVSLDKEAAPDYNPRWAMVSWLPSLERQVSQLTTALAQVNRQLAMTQRVV</sequence>
<dbReference type="AlphaFoldDB" id="H5SRL7"/>
<reference evidence="1" key="2">
    <citation type="journal article" date="2012" name="PLoS ONE">
        <title>A Deeply Branching Thermophilic Bacterium with an Ancient Acetyl-CoA Pathway Dominates a Subsurface Ecosystem.</title>
        <authorList>
            <person name="Takami H."/>
            <person name="Noguchi H."/>
            <person name="Takaki Y."/>
            <person name="Uchiyama I."/>
            <person name="Toyoda A."/>
            <person name="Nishi S."/>
            <person name="Chee G.-J."/>
            <person name="Arai W."/>
            <person name="Nunoura T."/>
            <person name="Itoh T."/>
            <person name="Hattori M."/>
            <person name="Takai K."/>
        </authorList>
    </citation>
    <scope>NUCLEOTIDE SEQUENCE</scope>
</reference>
<evidence type="ECO:0000313" key="1">
    <source>
        <dbReference type="EMBL" id="BAL58734.1"/>
    </source>
</evidence>
<proteinExistence type="predicted"/>
<name>H5SRL7_ACEAU</name>
<protein>
    <submittedName>
        <fullName evidence="1">Uncharacterized protein</fullName>
    </submittedName>
</protein>